<feature type="domain" description="TonB C-terminal" evidence="10">
    <location>
        <begin position="221"/>
        <end position="311"/>
    </location>
</feature>
<comment type="caution">
    <text evidence="11">The sequence shown here is derived from an EMBL/GenBank/DDBJ whole genome shotgun (WGS) entry which is preliminary data.</text>
</comment>
<name>A0ABT1MER7_9BACT</name>
<dbReference type="InterPro" id="IPR051045">
    <property type="entry name" value="TonB-dependent_transducer"/>
</dbReference>
<evidence type="ECO:0000256" key="8">
    <source>
        <dbReference type="ARBA" id="ARBA00022989"/>
    </source>
</evidence>
<dbReference type="PROSITE" id="PS52015">
    <property type="entry name" value="TONB_CTD"/>
    <property type="match status" value="1"/>
</dbReference>
<evidence type="ECO:0000256" key="5">
    <source>
        <dbReference type="ARBA" id="ARBA00022519"/>
    </source>
</evidence>
<evidence type="ECO:0000256" key="3">
    <source>
        <dbReference type="ARBA" id="ARBA00022448"/>
    </source>
</evidence>
<keyword evidence="5" id="KW-0997">Cell inner membrane</keyword>
<dbReference type="InterPro" id="IPR006260">
    <property type="entry name" value="TonB/TolA_C"/>
</dbReference>
<keyword evidence="9" id="KW-0472">Membrane</keyword>
<gene>
    <name evidence="11" type="ORF">NMU02_03275</name>
</gene>
<evidence type="ECO:0000256" key="7">
    <source>
        <dbReference type="ARBA" id="ARBA00022927"/>
    </source>
</evidence>
<keyword evidence="8" id="KW-1133">Transmembrane helix</keyword>
<keyword evidence="4" id="KW-1003">Cell membrane</keyword>
<protein>
    <submittedName>
        <fullName evidence="11">Energy transducer TonB</fullName>
    </submittedName>
</protein>
<dbReference type="RefSeq" id="WP_255025771.1">
    <property type="nucleotide sequence ID" value="NZ_JANDHW010000002.1"/>
</dbReference>
<keyword evidence="3" id="KW-0813">Transport</keyword>
<keyword evidence="7" id="KW-0653">Protein transport</keyword>
<comment type="subcellular location">
    <subcellularLocation>
        <location evidence="1">Cell inner membrane</location>
        <topology evidence="1">Single-pass membrane protein</topology>
        <orientation evidence="1">Periplasmic side</orientation>
    </subcellularLocation>
</comment>
<keyword evidence="12" id="KW-1185">Reference proteome</keyword>
<dbReference type="PANTHER" id="PTHR33446:SF2">
    <property type="entry name" value="PROTEIN TONB"/>
    <property type="match status" value="1"/>
</dbReference>
<dbReference type="PANTHER" id="PTHR33446">
    <property type="entry name" value="PROTEIN TONB-RELATED"/>
    <property type="match status" value="1"/>
</dbReference>
<dbReference type="EMBL" id="JANDHW010000002">
    <property type="protein sequence ID" value="MCP9611113.1"/>
    <property type="molecule type" value="Genomic_DNA"/>
</dbReference>
<proteinExistence type="inferred from homology"/>
<accession>A0ABT1MER7</accession>
<organism evidence="11 12">
    <name type="scientific">Coprobacter tertius</name>
    <dbReference type="NCBI Taxonomy" id="2944915"/>
    <lineage>
        <taxon>Bacteria</taxon>
        <taxon>Pseudomonadati</taxon>
        <taxon>Bacteroidota</taxon>
        <taxon>Bacteroidia</taxon>
        <taxon>Bacteroidales</taxon>
        <taxon>Barnesiellaceae</taxon>
        <taxon>Coprobacter</taxon>
    </lineage>
</organism>
<evidence type="ECO:0000313" key="11">
    <source>
        <dbReference type="EMBL" id="MCP9611113.1"/>
    </source>
</evidence>
<evidence type="ECO:0000259" key="10">
    <source>
        <dbReference type="PROSITE" id="PS52015"/>
    </source>
</evidence>
<dbReference type="Gene3D" id="3.30.1150.10">
    <property type="match status" value="1"/>
</dbReference>
<evidence type="ECO:0000313" key="12">
    <source>
        <dbReference type="Proteomes" id="UP001205603"/>
    </source>
</evidence>
<evidence type="ECO:0000256" key="1">
    <source>
        <dbReference type="ARBA" id="ARBA00004383"/>
    </source>
</evidence>
<evidence type="ECO:0000256" key="2">
    <source>
        <dbReference type="ARBA" id="ARBA00006555"/>
    </source>
</evidence>
<dbReference type="InterPro" id="IPR037682">
    <property type="entry name" value="TonB_C"/>
</dbReference>
<evidence type="ECO:0000256" key="4">
    <source>
        <dbReference type="ARBA" id="ARBA00022475"/>
    </source>
</evidence>
<sequence>MQIKTIISLCTFGLIAFNVEAQRPAHFSEYIIIEGDTIKLPGQWSELEKLGWRFENEKDATYELPYYFETGYGQEQSLLSYSAEILTRGGKRLKVSFTNTFGKPMPVRECRVSRIGSYFDSPDKKSPDFELMGGIKKGTRLGKVFGKYGYADIPTGRPRYFSRKNQVPVLLYEDKLKNNSLHIYWKKGLIRKIAYFDISREADMINMISDSLKSFPPSFPGGQSALLQFIRSNLRYPPQAMENGISGMVVCTVTIKADGMVGDVEVTRSPADILSEEAVRVIKIMPRWTPGIIENVKSSYQIVIPIMFRLQ</sequence>
<evidence type="ECO:0000256" key="6">
    <source>
        <dbReference type="ARBA" id="ARBA00022692"/>
    </source>
</evidence>
<comment type="similarity">
    <text evidence="2">Belongs to the TonB family.</text>
</comment>
<dbReference type="Pfam" id="PF03544">
    <property type="entry name" value="TonB_C"/>
    <property type="match status" value="1"/>
</dbReference>
<dbReference type="SUPFAM" id="SSF74653">
    <property type="entry name" value="TolA/TonB C-terminal domain"/>
    <property type="match status" value="1"/>
</dbReference>
<dbReference type="NCBIfam" id="TIGR01352">
    <property type="entry name" value="tonB_Cterm"/>
    <property type="match status" value="1"/>
</dbReference>
<keyword evidence="6" id="KW-0812">Transmembrane</keyword>
<dbReference type="Proteomes" id="UP001205603">
    <property type="component" value="Unassembled WGS sequence"/>
</dbReference>
<evidence type="ECO:0000256" key="9">
    <source>
        <dbReference type="ARBA" id="ARBA00023136"/>
    </source>
</evidence>
<reference evidence="11 12" key="1">
    <citation type="submission" date="2022-07" db="EMBL/GenBank/DDBJ databases">
        <title>Fecal culturing of patients with breast cancer.</title>
        <authorList>
            <person name="Teng N.M.Y."/>
            <person name="Kiu R."/>
            <person name="Evans R."/>
            <person name="Baker D.J."/>
            <person name="Zenner C."/>
            <person name="Robinson S.D."/>
            <person name="Hall L.J."/>
        </authorList>
    </citation>
    <scope>NUCLEOTIDE SEQUENCE [LARGE SCALE GENOMIC DNA]</scope>
    <source>
        <strain evidence="11 12">LH1063</strain>
    </source>
</reference>